<dbReference type="PANTHER" id="PTHR42912">
    <property type="entry name" value="METHYLTRANSFERASE"/>
    <property type="match status" value="1"/>
</dbReference>
<dbReference type="InterPro" id="IPR050508">
    <property type="entry name" value="Methyltransf_Superfamily"/>
</dbReference>
<keyword evidence="4" id="KW-1185">Reference proteome</keyword>
<gene>
    <name evidence="3" type="ORF">GCM10010171_17530</name>
</gene>
<dbReference type="InterPro" id="IPR029063">
    <property type="entry name" value="SAM-dependent_MTases_sf"/>
</dbReference>
<comment type="caution">
    <text evidence="3">The sequence shown here is derived from an EMBL/GenBank/DDBJ whole genome shotgun (WGS) entry which is preliminary data.</text>
</comment>
<feature type="region of interest" description="Disordered" evidence="1">
    <location>
        <begin position="1"/>
        <end position="21"/>
    </location>
</feature>
<dbReference type="Gene3D" id="3.40.50.150">
    <property type="entry name" value="Vaccinia Virus protein VP39"/>
    <property type="match status" value="1"/>
</dbReference>
<dbReference type="AlphaFoldDB" id="A0A918G9F7"/>
<feature type="domain" description="Methyltransferase type 11" evidence="2">
    <location>
        <begin position="78"/>
        <end position="167"/>
    </location>
</feature>
<evidence type="ECO:0000256" key="1">
    <source>
        <dbReference type="SAM" id="MobiDB-lite"/>
    </source>
</evidence>
<dbReference type="GO" id="GO:0008757">
    <property type="term" value="F:S-adenosylmethionine-dependent methyltransferase activity"/>
    <property type="evidence" value="ECO:0007669"/>
    <property type="project" value="InterPro"/>
</dbReference>
<evidence type="ECO:0000259" key="2">
    <source>
        <dbReference type="Pfam" id="PF08241"/>
    </source>
</evidence>
<reference evidence="3" key="1">
    <citation type="journal article" date="2014" name="Int. J. Syst. Evol. Microbiol.">
        <title>Complete genome sequence of Corynebacterium casei LMG S-19264T (=DSM 44701T), isolated from a smear-ripened cheese.</title>
        <authorList>
            <consortium name="US DOE Joint Genome Institute (JGI-PGF)"/>
            <person name="Walter F."/>
            <person name="Albersmeier A."/>
            <person name="Kalinowski J."/>
            <person name="Ruckert C."/>
        </authorList>
    </citation>
    <scope>NUCLEOTIDE SEQUENCE</scope>
    <source>
        <strain evidence="3">JCM 3276</strain>
    </source>
</reference>
<accession>A0A918G9F7</accession>
<protein>
    <recommendedName>
        <fullName evidence="2">Methyltransferase type 11 domain-containing protein</fullName>
    </recommendedName>
</protein>
<reference evidence="3" key="2">
    <citation type="submission" date="2020-09" db="EMBL/GenBank/DDBJ databases">
        <authorList>
            <person name="Sun Q."/>
            <person name="Ohkuma M."/>
        </authorList>
    </citation>
    <scope>NUCLEOTIDE SEQUENCE</scope>
    <source>
        <strain evidence="3">JCM 3276</strain>
    </source>
</reference>
<organism evidence="3 4">
    <name type="scientific">Actinokineospora fastidiosa</name>
    <dbReference type="NCBI Taxonomy" id="1816"/>
    <lineage>
        <taxon>Bacteria</taxon>
        <taxon>Bacillati</taxon>
        <taxon>Actinomycetota</taxon>
        <taxon>Actinomycetes</taxon>
        <taxon>Pseudonocardiales</taxon>
        <taxon>Pseudonocardiaceae</taxon>
        <taxon>Actinokineospora</taxon>
    </lineage>
</organism>
<dbReference type="Proteomes" id="UP000660680">
    <property type="component" value="Unassembled WGS sequence"/>
</dbReference>
<dbReference type="EMBL" id="BMRB01000001">
    <property type="protein sequence ID" value="GGS24825.1"/>
    <property type="molecule type" value="Genomic_DNA"/>
</dbReference>
<proteinExistence type="predicted"/>
<feature type="compositionally biased region" description="Gly residues" evidence="1">
    <location>
        <begin position="1"/>
        <end position="10"/>
    </location>
</feature>
<sequence>MRTGDGGQVTHGGEPSGSAADTVAFMTQPPSFRAEKTDDAQLARLVEVLDRQAATPGVTRLRAWAQDALAVRPGERALDIGSGTGSEVAALRAAGADAVGVEPNAGMRAVAAARHGDHFVDGDALALPFADASFDVVRCERVFQHLADPAGAAREIARVLRPGGRTAVLDSDWATAITHPGDPEVVAAFMGTMLGFSANPYAARRLPGQLTAAGLRVTDIGSQALIQPGIDTELLAMALGAAIAQGAITEPQRDRFLEDLRAGEAAGDFHMSVTMFAVIAVRD</sequence>
<dbReference type="Pfam" id="PF08241">
    <property type="entry name" value="Methyltransf_11"/>
    <property type="match status" value="1"/>
</dbReference>
<dbReference type="PANTHER" id="PTHR42912:SF95">
    <property type="entry name" value="METHYLTRANSFERASE TYPE 11 DOMAIN-CONTAINING PROTEIN"/>
    <property type="match status" value="1"/>
</dbReference>
<dbReference type="SUPFAM" id="SSF53335">
    <property type="entry name" value="S-adenosyl-L-methionine-dependent methyltransferases"/>
    <property type="match status" value="1"/>
</dbReference>
<dbReference type="CDD" id="cd02440">
    <property type="entry name" value="AdoMet_MTases"/>
    <property type="match status" value="1"/>
</dbReference>
<evidence type="ECO:0000313" key="4">
    <source>
        <dbReference type="Proteomes" id="UP000660680"/>
    </source>
</evidence>
<dbReference type="InterPro" id="IPR013216">
    <property type="entry name" value="Methyltransf_11"/>
</dbReference>
<name>A0A918G9F7_9PSEU</name>
<evidence type="ECO:0000313" key="3">
    <source>
        <dbReference type="EMBL" id="GGS24825.1"/>
    </source>
</evidence>